<dbReference type="CDD" id="cd12214">
    <property type="entry name" value="ChiA1_BD"/>
    <property type="match status" value="1"/>
</dbReference>
<keyword evidence="5" id="KW-0119">Carbohydrate metabolism</keyword>
<evidence type="ECO:0000313" key="9">
    <source>
        <dbReference type="Proteomes" id="UP000266482"/>
    </source>
</evidence>
<keyword evidence="6" id="KW-0472">Membrane</keyword>
<feature type="transmembrane region" description="Helical" evidence="6">
    <location>
        <begin position="12"/>
        <end position="32"/>
    </location>
</feature>
<evidence type="ECO:0000259" key="7">
    <source>
        <dbReference type="PROSITE" id="PS50853"/>
    </source>
</evidence>
<evidence type="ECO:0000256" key="4">
    <source>
        <dbReference type="ARBA" id="ARBA00022801"/>
    </source>
</evidence>
<dbReference type="SUPFAM" id="SSF49265">
    <property type="entry name" value="Fibronectin type III"/>
    <property type="match status" value="1"/>
</dbReference>
<organism evidence="8 9">
    <name type="scientific">Paenibacillus nanensis</name>
    <dbReference type="NCBI Taxonomy" id="393251"/>
    <lineage>
        <taxon>Bacteria</taxon>
        <taxon>Bacillati</taxon>
        <taxon>Bacillota</taxon>
        <taxon>Bacilli</taxon>
        <taxon>Bacillales</taxon>
        <taxon>Paenibacillaceae</taxon>
        <taxon>Paenibacillus</taxon>
    </lineage>
</organism>
<evidence type="ECO:0000256" key="3">
    <source>
        <dbReference type="ARBA" id="ARBA00022729"/>
    </source>
</evidence>
<dbReference type="CDD" id="cd00063">
    <property type="entry name" value="FN3"/>
    <property type="match status" value="2"/>
</dbReference>
<dbReference type="EMBL" id="QXQA01000004">
    <property type="protein sequence ID" value="RIX53569.1"/>
    <property type="molecule type" value="Genomic_DNA"/>
</dbReference>
<comment type="caution">
    <text evidence="8">The sequence shown here is derived from an EMBL/GenBank/DDBJ whole genome shotgun (WGS) entry which is preliminary data.</text>
</comment>
<accession>A0A3A1UYF5</accession>
<dbReference type="GO" id="GO:0005576">
    <property type="term" value="C:extracellular region"/>
    <property type="evidence" value="ECO:0007669"/>
    <property type="project" value="UniProtKB-SubCell"/>
</dbReference>
<dbReference type="SMART" id="SM00495">
    <property type="entry name" value="ChtBD3"/>
    <property type="match status" value="1"/>
</dbReference>
<dbReference type="Pfam" id="PF00041">
    <property type="entry name" value="fn3"/>
    <property type="match status" value="2"/>
</dbReference>
<keyword evidence="2" id="KW-0964">Secreted</keyword>
<dbReference type="InterPro" id="IPR014756">
    <property type="entry name" value="Ig_E-set"/>
</dbReference>
<dbReference type="FunFam" id="2.70.50.50:FF:000001">
    <property type="entry name" value="Chitin-binding protein"/>
    <property type="match status" value="1"/>
</dbReference>
<dbReference type="Gene3D" id="2.60.40.10">
    <property type="entry name" value="Immunoglobulins"/>
    <property type="match status" value="2"/>
</dbReference>
<dbReference type="InterPro" id="IPR036573">
    <property type="entry name" value="CBM_sf_5/12"/>
</dbReference>
<dbReference type="Gene3D" id="2.10.10.20">
    <property type="entry name" value="Carbohydrate-binding module superfamily 5/12"/>
    <property type="match status" value="1"/>
</dbReference>
<name>A0A3A1UYF5_9BACL</name>
<dbReference type="PROSITE" id="PS50853">
    <property type="entry name" value="FN3"/>
    <property type="match status" value="2"/>
</dbReference>
<dbReference type="InterPro" id="IPR004302">
    <property type="entry name" value="Cellulose/chitin-bd_N"/>
</dbReference>
<keyword evidence="6" id="KW-0812">Transmembrane</keyword>
<reference evidence="8 9" key="1">
    <citation type="submission" date="2018-09" db="EMBL/GenBank/DDBJ databases">
        <title>Paenibacillus aracenensis nov. sp. isolated from a cave in southern Spain.</title>
        <authorList>
            <person name="Jurado V."/>
            <person name="Gutierrez-Patricio S."/>
            <person name="Gonzalez-Pimentel J.L."/>
            <person name="Miller A.Z."/>
            <person name="Laiz L."/>
            <person name="Saiz-Jimenez C."/>
        </authorList>
    </citation>
    <scope>NUCLEOTIDE SEQUENCE [LARGE SCALE GENOMIC DNA]</scope>
    <source>
        <strain evidence="8 9">DSM 22867</strain>
    </source>
</reference>
<dbReference type="GO" id="GO:0030246">
    <property type="term" value="F:carbohydrate binding"/>
    <property type="evidence" value="ECO:0007669"/>
    <property type="project" value="InterPro"/>
</dbReference>
<dbReference type="InterPro" id="IPR036116">
    <property type="entry name" value="FN3_sf"/>
</dbReference>
<sequence>MSILQNQRSLFVKAIVASGIMLVMLACMMLLAERASAHGYVESPASRGYLCKLGTNTDCGAVVYEPQSLETSKGFPAAGLTDGKFGSANGIFPKLDEQSSTRWSKVNVTSGQMTFTWKFTANHATTDFRYFITKPTWNPNSPLTRDQFGLVPFCTHDMDGAQPPFTLSHTCDIPQRTGYHVILAVWDVDNTANAFYNTIDVQFGPSTGGDTIAPSAPSGVSASNIGTTSATVSWSASSDNVGVTGYRVYNGSTQIGSTTGALSLNLTGLTSNTTYNITVKAVDAAGNVSAASNTATFKTLTVTTPDTTAPTAPSGLHIMGTPTSSSMMLMWNASTDNVGVTGYRIYNGSALVATVSGTTTDYTVTGLSAGTTYSFSVRAIDAAGNQSAASTISGTTAPSDGGGTAPAWAPGVAYTVGILVTYNGATYECRQSHTSLTGWEPSNVPALWLLK</sequence>
<dbReference type="RefSeq" id="WP_119599178.1">
    <property type="nucleotide sequence ID" value="NZ_QXQA01000004.1"/>
</dbReference>
<dbReference type="InterPro" id="IPR051024">
    <property type="entry name" value="GlcNAc_Chitin_IntDeg"/>
</dbReference>
<dbReference type="InterPro" id="IPR003961">
    <property type="entry name" value="FN3_dom"/>
</dbReference>
<gene>
    <name evidence="8" type="ORF">D3P08_09025</name>
</gene>
<dbReference type="PANTHER" id="PTHR34823:SF1">
    <property type="entry name" value="CHITIN-BINDING TYPE-4 DOMAIN-CONTAINING PROTEIN"/>
    <property type="match status" value="1"/>
</dbReference>
<keyword evidence="9" id="KW-1185">Reference proteome</keyword>
<evidence type="ECO:0000256" key="2">
    <source>
        <dbReference type="ARBA" id="ARBA00022525"/>
    </source>
</evidence>
<evidence type="ECO:0000256" key="1">
    <source>
        <dbReference type="ARBA" id="ARBA00004613"/>
    </source>
</evidence>
<dbReference type="InterPro" id="IPR013783">
    <property type="entry name" value="Ig-like_fold"/>
</dbReference>
<dbReference type="SMART" id="SM00060">
    <property type="entry name" value="FN3"/>
    <property type="match status" value="2"/>
</dbReference>
<dbReference type="GO" id="GO:0004553">
    <property type="term" value="F:hydrolase activity, hydrolyzing O-glycosyl compounds"/>
    <property type="evidence" value="ECO:0007669"/>
    <property type="project" value="InterPro"/>
</dbReference>
<dbReference type="SUPFAM" id="SSF51055">
    <property type="entry name" value="Carbohydrate binding domain"/>
    <property type="match status" value="1"/>
</dbReference>
<comment type="subcellular location">
    <subcellularLocation>
        <location evidence="1">Secreted</location>
    </subcellularLocation>
</comment>
<keyword evidence="3" id="KW-0732">Signal</keyword>
<evidence type="ECO:0000256" key="6">
    <source>
        <dbReference type="SAM" id="Phobius"/>
    </source>
</evidence>
<dbReference type="Gene3D" id="2.70.50.50">
    <property type="entry name" value="chitin-binding protein cbp21"/>
    <property type="match status" value="1"/>
</dbReference>
<dbReference type="GO" id="GO:0000272">
    <property type="term" value="P:polysaccharide catabolic process"/>
    <property type="evidence" value="ECO:0007669"/>
    <property type="project" value="UniProtKB-KW"/>
</dbReference>
<keyword evidence="4" id="KW-0378">Hydrolase</keyword>
<evidence type="ECO:0000313" key="8">
    <source>
        <dbReference type="EMBL" id="RIX53569.1"/>
    </source>
</evidence>
<keyword evidence="5" id="KW-0624">Polysaccharide degradation</keyword>
<evidence type="ECO:0000256" key="5">
    <source>
        <dbReference type="ARBA" id="ARBA00023326"/>
    </source>
</evidence>
<dbReference type="CDD" id="cd21177">
    <property type="entry name" value="LPMO_AA10"/>
    <property type="match status" value="1"/>
</dbReference>
<keyword evidence="6" id="KW-1133">Transmembrane helix</keyword>
<dbReference type="Pfam" id="PF02839">
    <property type="entry name" value="CBM_5_12"/>
    <property type="match status" value="1"/>
</dbReference>
<dbReference type="InterPro" id="IPR003610">
    <property type="entry name" value="CBM5/12"/>
</dbReference>
<dbReference type="SUPFAM" id="SSF81296">
    <property type="entry name" value="E set domains"/>
    <property type="match status" value="1"/>
</dbReference>
<proteinExistence type="predicted"/>
<protein>
    <submittedName>
        <fullName evidence="8">Chitin-binding protein</fullName>
    </submittedName>
</protein>
<dbReference type="PANTHER" id="PTHR34823">
    <property type="entry name" value="GLCNAC-BINDING PROTEIN A"/>
    <property type="match status" value="1"/>
</dbReference>
<dbReference type="OrthoDB" id="2702399at2"/>
<dbReference type="AlphaFoldDB" id="A0A3A1UYF5"/>
<feature type="domain" description="Fibronectin type-III" evidence="7">
    <location>
        <begin position="312"/>
        <end position="400"/>
    </location>
</feature>
<dbReference type="Pfam" id="PF03067">
    <property type="entry name" value="LPMO_10"/>
    <property type="match status" value="1"/>
</dbReference>
<feature type="domain" description="Fibronectin type-III" evidence="7">
    <location>
        <begin position="216"/>
        <end position="302"/>
    </location>
</feature>
<dbReference type="Proteomes" id="UP000266482">
    <property type="component" value="Unassembled WGS sequence"/>
</dbReference>